<feature type="region of interest" description="Disordered" evidence="13">
    <location>
        <begin position="1"/>
        <end position="20"/>
    </location>
</feature>
<dbReference type="InterPro" id="IPR027417">
    <property type="entry name" value="P-loop_NTPase"/>
</dbReference>
<keyword evidence="6" id="KW-1278">Translocase</keyword>
<keyword evidence="7" id="KW-0406">Ion transport</keyword>
<dbReference type="EC" id="7.2.2.11" evidence="10"/>
<feature type="compositionally biased region" description="Basic and acidic residues" evidence="13">
    <location>
        <begin position="714"/>
        <end position="723"/>
    </location>
</feature>
<dbReference type="InterPro" id="IPR017871">
    <property type="entry name" value="ABC_transporter-like_CS"/>
</dbReference>
<dbReference type="NCBIfam" id="NF008453">
    <property type="entry name" value="PRK11308.1"/>
    <property type="match status" value="2"/>
</dbReference>
<dbReference type="InterPro" id="IPR003439">
    <property type="entry name" value="ABC_transporter-like_ATP-bd"/>
</dbReference>
<evidence type="ECO:0000256" key="12">
    <source>
        <dbReference type="ARBA" id="ARBA00048610"/>
    </source>
</evidence>
<dbReference type="Proteomes" id="UP000198876">
    <property type="component" value="Unassembled WGS sequence"/>
</dbReference>
<evidence type="ECO:0000256" key="2">
    <source>
        <dbReference type="ARBA" id="ARBA00022448"/>
    </source>
</evidence>
<dbReference type="AlphaFoldDB" id="A0A1I2V6L7"/>
<dbReference type="EMBL" id="FOOQ01000005">
    <property type="protein sequence ID" value="SFG84770.1"/>
    <property type="molecule type" value="Genomic_DNA"/>
</dbReference>
<dbReference type="InterPro" id="IPR013563">
    <property type="entry name" value="Oligopep_ABC_C"/>
</dbReference>
<dbReference type="Gene3D" id="3.40.50.300">
    <property type="entry name" value="P-loop containing nucleotide triphosphate hydrolases"/>
    <property type="match status" value="2"/>
</dbReference>
<comment type="subcellular location">
    <subcellularLocation>
        <location evidence="1">Cell membrane</location>
        <topology evidence="1">Peripheral membrane protein</topology>
    </subcellularLocation>
</comment>
<name>A0A1I2V6L7_9EURY</name>
<evidence type="ECO:0000256" key="5">
    <source>
        <dbReference type="ARBA" id="ARBA00022840"/>
    </source>
</evidence>
<keyword evidence="2" id="KW-0813">Transport</keyword>
<evidence type="ECO:0000313" key="15">
    <source>
        <dbReference type="EMBL" id="SFG84770.1"/>
    </source>
</evidence>
<dbReference type="PROSITE" id="PS00211">
    <property type="entry name" value="ABC_TRANSPORTER_1"/>
    <property type="match status" value="1"/>
</dbReference>
<feature type="region of interest" description="Disordered" evidence="13">
    <location>
        <begin position="704"/>
        <end position="723"/>
    </location>
</feature>
<dbReference type="GO" id="GO:0005886">
    <property type="term" value="C:plasma membrane"/>
    <property type="evidence" value="ECO:0007669"/>
    <property type="project" value="UniProtKB-SubCell"/>
</dbReference>
<reference evidence="16" key="1">
    <citation type="submission" date="2016-10" db="EMBL/GenBank/DDBJ databases">
        <authorList>
            <person name="Varghese N."/>
            <person name="Submissions S."/>
        </authorList>
    </citation>
    <scope>NUCLEOTIDE SEQUENCE [LARGE SCALE GENOMIC DNA]</scope>
    <source>
        <strain evidence="16">CGMCC 1.7739</strain>
    </source>
</reference>
<evidence type="ECO:0000256" key="9">
    <source>
        <dbReference type="ARBA" id="ARBA00038669"/>
    </source>
</evidence>
<dbReference type="Pfam" id="PF08352">
    <property type="entry name" value="oligo_HPY"/>
    <property type="match status" value="2"/>
</dbReference>
<keyword evidence="16" id="KW-1185">Reference proteome</keyword>
<feature type="compositionally biased region" description="Low complexity" evidence="13">
    <location>
        <begin position="1"/>
        <end position="16"/>
    </location>
</feature>
<evidence type="ECO:0000256" key="7">
    <source>
        <dbReference type="ARBA" id="ARBA00023065"/>
    </source>
</evidence>
<dbReference type="NCBIfam" id="NF007739">
    <property type="entry name" value="PRK10419.1"/>
    <property type="match status" value="2"/>
</dbReference>
<dbReference type="RefSeq" id="WP_092893457.1">
    <property type="nucleotide sequence ID" value="NZ_FOOQ01000005.1"/>
</dbReference>
<evidence type="ECO:0000259" key="14">
    <source>
        <dbReference type="PROSITE" id="PS50893"/>
    </source>
</evidence>
<comment type="subunit">
    <text evidence="9">The complex is composed of two ATP-binding proteins (NikD and NikE), two transmembrane proteins (NikB and NikC) and a solute-binding protein (NikA).</text>
</comment>
<accession>A0A1I2V6L7</accession>
<dbReference type="GO" id="GO:0016887">
    <property type="term" value="F:ATP hydrolysis activity"/>
    <property type="evidence" value="ECO:0007669"/>
    <property type="project" value="InterPro"/>
</dbReference>
<dbReference type="InterPro" id="IPR050388">
    <property type="entry name" value="ABC_Ni/Peptide_Import"/>
</dbReference>
<evidence type="ECO:0000256" key="10">
    <source>
        <dbReference type="ARBA" id="ARBA00039098"/>
    </source>
</evidence>
<dbReference type="PANTHER" id="PTHR43297">
    <property type="entry name" value="OLIGOPEPTIDE TRANSPORT ATP-BINDING PROTEIN APPD"/>
    <property type="match status" value="1"/>
</dbReference>
<dbReference type="NCBIfam" id="TIGR01727">
    <property type="entry name" value="oligo_HPY"/>
    <property type="match status" value="2"/>
</dbReference>
<evidence type="ECO:0000313" key="16">
    <source>
        <dbReference type="Proteomes" id="UP000198876"/>
    </source>
</evidence>
<dbReference type="OrthoDB" id="18209at2157"/>
<dbReference type="PROSITE" id="PS50893">
    <property type="entry name" value="ABC_TRANSPORTER_2"/>
    <property type="match status" value="2"/>
</dbReference>
<dbReference type="Pfam" id="PF00005">
    <property type="entry name" value="ABC_tran"/>
    <property type="match status" value="2"/>
</dbReference>
<proteinExistence type="predicted"/>
<evidence type="ECO:0000256" key="13">
    <source>
        <dbReference type="SAM" id="MobiDB-lite"/>
    </source>
</evidence>
<keyword evidence="5 15" id="KW-0067">ATP-binding</keyword>
<feature type="domain" description="ABC transporter" evidence="14">
    <location>
        <begin position="24"/>
        <end position="274"/>
    </location>
</feature>
<evidence type="ECO:0000256" key="8">
    <source>
        <dbReference type="ARBA" id="ARBA00023136"/>
    </source>
</evidence>
<dbReference type="GO" id="GO:0015413">
    <property type="term" value="F:ABC-type nickel transporter activity"/>
    <property type="evidence" value="ECO:0007669"/>
    <property type="project" value="UniProtKB-EC"/>
</dbReference>
<dbReference type="PANTHER" id="PTHR43297:SF13">
    <property type="entry name" value="NICKEL ABC TRANSPORTER, ATP-BINDING PROTEIN"/>
    <property type="match status" value="1"/>
</dbReference>
<sequence>MSTHTTQTAADAQTAADGDERPLLDVRNLRTEFRTENGPVVASNEVSFTLERGETMGLVGESGAGKSVTARSLMRLIDSPGEITGGQVVFDGEDLLQKTDAEMRDVRGNRIAMIPQDPMSSLNPVMTVGEQITETVRRHQDVTKREARERAIESMEEVGIPDAADRIDDYPHEFSGGMRQRVLVAIGFSCEPDLIIADEPTTALDVTTQAKILDLLNDLQDRRGMAVLMITHNLGVVAQTCDHVGVMYAGNLVETAPLEDLFDRPRHPYTRALIDSIPAVDTDYDELPTLSGAMPDLGDLPTGCNFAPRCPHATEECRTGGDPKLRSVGDSASKAACVHAGELDLSETTAHARGSGRRGVDRSGDPLFEVRGLKKYFPAGDGILGNVRLTREGGGLPTLERRYVKAVDDISFDVYPGETVGLVGESGCGKSTVARTALRLLEPTEGEVYFDGQPLHELGSSEVRSLRREMQIIFQDPHSSLNPRKTVGQIVGRAMEKHDIATGDEKRRRVRELLERVGLSGAAASKYPHEFSGGQQQRVAIAHALAVEPKLIVCDEPVSALDVSVQAQILNLLSEIQAESGISYLFISHNIGVVRHICDRVAVMYLGKIAEFGEIEQVFSPPFHPYTESLLSAVPHADPNRKTDRILLEGSVPSPINPPSGCPFQTRCPKKIGDRCETEVPSLEDVGDGHEISCHLSLEEMSEQESFIAPAAESEGRALGDSD</sequence>
<dbReference type="InterPro" id="IPR003593">
    <property type="entry name" value="AAA+_ATPase"/>
</dbReference>
<dbReference type="GO" id="GO:0005524">
    <property type="term" value="F:ATP binding"/>
    <property type="evidence" value="ECO:0007669"/>
    <property type="project" value="UniProtKB-KW"/>
</dbReference>
<evidence type="ECO:0000256" key="4">
    <source>
        <dbReference type="ARBA" id="ARBA00022741"/>
    </source>
</evidence>
<evidence type="ECO:0000256" key="6">
    <source>
        <dbReference type="ARBA" id="ARBA00022967"/>
    </source>
</evidence>
<evidence type="ECO:0000256" key="3">
    <source>
        <dbReference type="ARBA" id="ARBA00022475"/>
    </source>
</evidence>
<dbReference type="GO" id="GO:0015833">
    <property type="term" value="P:peptide transport"/>
    <property type="evidence" value="ECO:0007669"/>
    <property type="project" value="InterPro"/>
</dbReference>
<dbReference type="SMART" id="SM00382">
    <property type="entry name" value="AAA"/>
    <property type="match status" value="2"/>
</dbReference>
<gene>
    <name evidence="15" type="ORF">SAMN04488063_3082</name>
</gene>
<dbReference type="FunFam" id="3.40.50.300:FF:000016">
    <property type="entry name" value="Oligopeptide ABC transporter ATP-binding component"/>
    <property type="match status" value="2"/>
</dbReference>
<evidence type="ECO:0000256" key="11">
    <source>
        <dbReference type="ARBA" id="ARBA00044143"/>
    </source>
</evidence>
<dbReference type="STRING" id="553467.SAMN04488063_3082"/>
<organism evidence="15 16">
    <name type="scientific">Halopelagius inordinatus</name>
    <dbReference type="NCBI Taxonomy" id="553467"/>
    <lineage>
        <taxon>Archaea</taxon>
        <taxon>Methanobacteriati</taxon>
        <taxon>Methanobacteriota</taxon>
        <taxon>Stenosarchaea group</taxon>
        <taxon>Halobacteria</taxon>
        <taxon>Halobacteriales</taxon>
        <taxon>Haloferacaceae</taxon>
    </lineage>
</organism>
<feature type="domain" description="ABC transporter" evidence="14">
    <location>
        <begin position="384"/>
        <end position="631"/>
    </location>
</feature>
<keyword evidence="3" id="KW-1003">Cell membrane</keyword>
<keyword evidence="8" id="KW-0472">Membrane</keyword>
<dbReference type="SUPFAM" id="SSF52540">
    <property type="entry name" value="P-loop containing nucleoside triphosphate hydrolases"/>
    <property type="match status" value="2"/>
</dbReference>
<evidence type="ECO:0000256" key="1">
    <source>
        <dbReference type="ARBA" id="ARBA00004202"/>
    </source>
</evidence>
<keyword evidence="4" id="KW-0547">Nucleotide-binding</keyword>
<dbReference type="CDD" id="cd03257">
    <property type="entry name" value="ABC_NikE_OppD_transporters"/>
    <property type="match status" value="2"/>
</dbReference>
<comment type="catalytic activity">
    <reaction evidence="12">
        <text>Ni(2+)(out) + ATP + H2O = Ni(2+)(in) + ADP + phosphate + H(+)</text>
        <dbReference type="Rhea" id="RHEA:15557"/>
        <dbReference type="ChEBI" id="CHEBI:15377"/>
        <dbReference type="ChEBI" id="CHEBI:15378"/>
        <dbReference type="ChEBI" id="CHEBI:30616"/>
        <dbReference type="ChEBI" id="CHEBI:43474"/>
        <dbReference type="ChEBI" id="CHEBI:49786"/>
        <dbReference type="ChEBI" id="CHEBI:456216"/>
        <dbReference type="EC" id="7.2.2.11"/>
    </reaction>
    <physiologicalReaction direction="left-to-right" evidence="12">
        <dbReference type="Rhea" id="RHEA:15558"/>
    </physiologicalReaction>
</comment>
<protein>
    <recommendedName>
        <fullName evidence="11">Nickel import system ATP-binding protein NikD</fullName>
        <ecNumber evidence="10">7.2.2.11</ecNumber>
    </recommendedName>
</protein>